<comment type="caution">
    <text evidence="4">The sequence shown here is derived from an EMBL/GenBank/DDBJ whole genome shotgun (WGS) entry which is preliminary data.</text>
</comment>
<keyword evidence="1" id="KW-0489">Methyltransferase</keyword>
<dbReference type="Pfam" id="PF00588">
    <property type="entry name" value="SpoU_methylase"/>
    <property type="match status" value="1"/>
</dbReference>
<dbReference type="CDD" id="cd18103">
    <property type="entry name" value="SpoU-like_RlmB"/>
    <property type="match status" value="1"/>
</dbReference>
<dbReference type="GO" id="GO:0006396">
    <property type="term" value="P:RNA processing"/>
    <property type="evidence" value="ECO:0007669"/>
    <property type="project" value="InterPro"/>
</dbReference>
<dbReference type="InterPro" id="IPR004441">
    <property type="entry name" value="rRNA_MeTrfase_TrmH"/>
</dbReference>
<dbReference type="Pfam" id="PF08032">
    <property type="entry name" value="SpoU_sub_bind"/>
    <property type="match status" value="1"/>
</dbReference>
<accession>A0AAN4VV71</accession>
<sequence length="258" mass="28540">MERTFRGNFRKKPQTADMIFGTRAVIEAIRAGKEIDRLYIQKGLNNELTKELVDTAIEFRLPISKVPVEKLNRITRKNHQGAIAYLSAVTYQSLDNIISECYAKGKDPFILMLDRVTDVRNFGAICRTAECAGIDAIVIPSKGAAQINADAVKTSAGALNIIPVTRQDYLKDTITYLQESGIKVVAATEKTDQIYTELDYNQPIAILMGSEEDGVSPEYLKRSDEKAKIPILGKIESLNVSVAAGVIIYEAVRQKGIK</sequence>
<keyword evidence="2" id="KW-0808">Transferase</keyword>
<proteinExistence type="predicted"/>
<organism evidence="4 5">
    <name type="scientific">Persicobacter diffluens</name>
    <dbReference type="NCBI Taxonomy" id="981"/>
    <lineage>
        <taxon>Bacteria</taxon>
        <taxon>Pseudomonadati</taxon>
        <taxon>Bacteroidota</taxon>
        <taxon>Cytophagia</taxon>
        <taxon>Cytophagales</taxon>
        <taxon>Persicobacteraceae</taxon>
        <taxon>Persicobacter</taxon>
    </lineage>
</organism>
<dbReference type="GO" id="GO:0005829">
    <property type="term" value="C:cytosol"/>
    <property type="evidence" value="ECO:0007669"/>
    <property type="project" value="TreeGrafter"/>
</dbReference>
<dbReference type="Gene3D" id="3.30.1330.30">
    <property type="match status" value="1"/>
</dbReference>
<dbReference type="SUPFAM" id="SSF55315">
    <property type="entry name" value="L30e-like"/>
    <property type="match status" value="1"/>
</dbReference>
<evidence type="ECO:0000313" key="4">
    <source>
        <dbReference type="EMBL" id="GJM59899.1"/>
    </source>
</evidence>
<dbReference type="EMBL" id="BQKE01000001">
    <property type="protein sequence ID" value="GJM59899.1"/>
    <property type="molecule type" value="Genomic_DNA"/>
</dbReference>
<name>A0AAN4VV71_9BACT</name>
<dbReference type="Gene3D" id="3.40.1280.10">
    <property type="match status" value="1"/>
</dbReference>
<dbReference type="InterPro" id="IPR029026">
    <property type="entry name" value="tRNA_m1G_MTases_N"/>
</dbReference>
<dbReference type="InterPro" id="IPR029028">
    <property type="entry name" value="Alpha/beta_knot_MTases"/>
</dbReference>
<feature type="domain" description="RNA 2-O ribose methyltransferase substrate binding" evidence="3">
    <location>
        <begin position="18"/>
        <end position="92"/>
    </location>
</feature>
<dbReference type="Proteomes" id="UP001310022">
    <property type="component" value="Unassembled WGS sequence"/>
</dbReference>
<dbReference type="InterPro" id="IPR029064">
    <property type="entry name" value="Ribosomal_eL30-like_sf"/>
</dbReference>
<evidence type="ECO:0000256" key="1">
    <source>
        <dbReference type="ARBA" id="ARBA00022603"/>
    </source>
</evidence>
<dbReference type="SMART" id="SM00967">
    <property type="entry name" value="SpoU_sub_bind"/>
    <property type="match status" value="1"/>
</dbReference>
<protein>
    <submittedName>
        <fullName evidence="4">23S rRNA (Guanosine(2251)-2'-O)-methyltransferase RlmB</fullName>
    </submittedName>
</protein>
<gene>
    <name evidence="4" type="ORF">PEDI_04510</name>
</gene>
<dbReference type="GO" id="GO:0008173">
    <property type="term" value="F:RNA methyltransferase activity"/>
    <property type="evidence" value="ECO:0007669"/>
    <property type="project" value="InterPro"/>
</dbReference>
<reference evidence="4 5" key="1">
    <citation type="submission" date="2021-12" db="EMBL/GenBank/DDBJ databases">
        <title>Genome sequencing of bacteria with rrn-lacking chromosome and rrn-plasmid.</title>
        <authorList>
            <person name="Anda M."/>
            <person name="Iwasaki W."/>
        </authorList>
    </citation>
    <scope>NUCLEOTIDE SEQUENCE [LARGE SCALE GENOMIC DNA]</scope>
    <source>
        <strain evidence="4 5">NBRC 15940</strain>
    </source>
</reference>
<keyword evidence="5" id="KW-1185">Reference proteome</keyword>
<dbReference type="InterPro" id="IPR013123">
    <property type="entry name" value="SpoU_subst-bd"/>
</dbReference>
<dbReference type="PANTHER" id="PTHR46429">
    <property type="entry name" value="23S RRNA (GUANOSINE-2'-O-)-METHYLTRANSFERASE RLMB"/>
    <property type="match status" value="1"/>
</dbReference>
<dbReference type="AlphaFoldDB" id="A0AAN4VV71"/>
<dbReference type="InterPro" id="IPR001537">
    <property type="entry name" value="SpoU_MeTrfase"/>
</dbReference>
<evidence type="ECO:0000256" key="2">
    <source>
        <dbReference type="ARBA" id="ARBA00022679"/>
    </source>
</evidence>
<dbReference type="GO" id="GO:0003723">
    <property type="term" value="F:RNA binding"/>
    <property type="evidence" value="ECO:0007669"/>
    <property type="project" value="InterPro"/>
</dbReference>
<dbReference type="PANTHER" id="PTHR46429:SF1">
    <property type="entry name" value="23S RRNA (GUANOSINE-2'-O-)-METHYLTRANSFERASE RLMB"/>
    <property type="match status" value="1"/>
</dbReference>
<dbReference type="NCBIfam" id="TIGR00186">
    <property type="entry name" value="rRNA_methyl_3"/>
    <property type="match status" value="1"/>
</dbReference>
<dbReference type="SUPFAM" id="SSF75217">
    <property type="entry name" value="alpha/beta knot"/>
    <property type="match status" value="1"/>
</dbReference>
<evidence type="ECO:0000313" key="5">
    <source>
        <dbReference type="Proteomes" id="UP001310022"/>
    </source>
</evidence>
<dbReference type="GO" id="GO:0032259">
    <property type="term" value="P:methylation"/>
    <property type="evidence" value="ECO:0007669"/>
    <property type="project" value="UniProtKB-KW"/>
</dbReference>
<dbReference type="RefSeq" id="WP_338235810.1">
    <property type="nucleotide sequence ID" value="NZ_BQKE01000001.1"/>
</dbReference>
<evidence type="ECO:0000259" key="3">
    <source>
        <dbReference type="SMART" id="SM00967"/>
    </source>
</evidence>